<dbReference type="InterPro" id="IPR018089">
    <property type="entry name" value="OMPdecase_AS"/>
</dbReference>
<evidence type="ECO:0000259" key="13">
    <source>
        <dbReference type="SMART" id="SM00934"/>
    </source>
</evidence>
<dbReference type="EC" id="4.1.1.23" evidence="3"/>
<evidence type="ECO:0000313" key="15">
    <source>
        <dbReference type="Proteomes" id="UP000799778"/>
    </source>
</evidence>
<dbReference type="OrthoDB" id="10263753at2759"/>
<evidence type="ECO:0000256" key="3">
    <source>
        <dbReference type="ARBA" id="ARBA00012321"/>
    </source>
</evidence>
<accession>A0A6A5X7J8</accession>
<evidence type="ECO:0000256" key="9">
    <source>
        <dbReference type="ARBA" id="ARBA00033428"/>
    </source>
</evidence>
<keyword evidence="15" id="KW-1185">Reference proteome</keyword>
<dbReference type="GO" id="GO:0004590">
    <property type="term" value="F:orotidine-5'-phosphate decarboxylase activity"/>
    <property type="evidence" value="ECO:0007669"/>
    <property type="project" value="UniProtKB-EC"/>
</dbReference>
<evidence type="ECO:0000256" key="5">
    <source>
        <dbReference type="ARBA" id="ARBA00022793"/>
    </source>
</evidence>
<feature type="binding site" evidence="11">
    <location>
        <position position="357"/>
    </location>
    <ligand>
        <name>substrate</name>
    </ligand>
</feature>
<comment type="pathway">
    <text evidence="1">Pyrimidine metabolism; UMP biosynthesis via de novo pathway; UMP from orotate: step 2/2.</text>
</comment>
<dbReference type="Gene3D" id="3.20.20.70">
    <property type="entry name" value="Aldolase class I"/>
    <property type="match status" value="2"/>
</dbReference>
<feature type="binding site" evidence="11">
    <location>
        <position position="269"/>
    </location>
    <ligand>
        <name>substrate</name>
    </ligand>
</feature>
<feature type="active site" description="For OMPdecase activity" evidence="10">
    <location>
        <position position="103"/>
    </location>
</feature>
<dbReference type="AlphaFoldDB" id="A0A6A5X7J8"/>
<proteinExistence type="inferred from homology"/>
<evidence type="ECO:0000256" key="4">
    <source>
        <dbReference type="ARBA" id="ARBA00021923"/>
    </source>
</evidence>
<dbReference type="SUPFAM" id="SSF51366">
    <property type="entry name" value="Ribulose-phoshate binding barrel"/>
    <property type="match status" value="1"/>
</dbReference>
<comment type="similarity">
    <text evidence="2">Belongs to the OMP decarboxylase family.</text>
</comment>
<evidence type="ECO:0000313" key="14">
    <source>
        <dbReference type="EMBL" id="KAF2008995.1"/>
    </source>
</evidence>
<evidence type="ECO:0000256" key="12">
    <source>
        <dbReference type="SAM" id="MobiDB-lite"/>
    </source>
</evidence>
<dbReference type="GeneID" id="54292162"/>
<feature type="compositionally biased region" description="Acidic residues" evidence="12">
    <location>
        <begin position="169"/>
        <end position="180"/>
    </location>
</feature>
<dbReference type="InterPro" id="IPR014732">
    <property type="entry name" value="OMPdecase"/>
</dbReference>
<gene>
    <name evidence="14" type="ORF">BU24DRAFT_89546</name>
</gene>
<dbReference type="SMART" id="SM00934">
    <property type="entry name" value="OMPdecase"/>
    <property type="match status" value="1"/>
</dbReference>
<dbReference type="InterPro" id="IPR011060">
    <property type="entry name" value="RibuloseP-bd_barrel"/>
</dbReference>
<dbReference type="UniPathway" id="UPA00070">
    <property type="reaction ID" value="UER00120"/>
</dbReference>
<feature type="region of interest" description="Disordered" evidence="12">
    <location>
        <begin position="154"/>
        <end position="198"/>
    </location>
</feature>
<protein>
    <recommendedName>
        <fullName evidence="4">Orotidine 5'-phosphate decarboxylase</fullName>
        <ecNumber evidence="3">4.1.1.23</ecNumber>
    </recommendedName>
    <alternativeName>
        <fullName evidence="9">OMP decarboxylase</fullName>
    </alternativeName>
    <alternativeName>
        <fullName evidence="8">Uridine 5'-monophosphate synthase</fullName>
    </alternativeName>
</protein>
<feature type="active site" description="For OMPdecase activity" evidence="10">
    <location>
        <position position="98"/>
    </location>
</feature>
<dbReference type="GO" id="GO:0044205">
    <property type="term" value="P:'de novo' UMP biosynthetic process"/>
    <property type="evidence" value="ECO:0007669"/>
    <property type="project" value="UniProtKB-UniPathway"/>
</dbReference>
<keyword evidence="6" id="KW-0665">Pyrimidine biosynthesis</keyword>
<evidence type="ECO:0000256" key="6">
    <source>
        <dbReference type="ARBA" id="ARBA00022975"/>
    </source>
</evidence>
<dbReference type="PROSITE" id="PS00156">
    <property type="entry name" value="OMPDECASE"/>
    <property type="match status" value="1"/>
</dbReference>
<sequence length="390" mass="43361">MATQNHPTRTLSYRERASIPTTGPLASYLLQLISIKKTNLSLSADVETSAELIALAEEVGDSICILKTHCDIVTDWTDRTAKALRDIAKRKWFVIFEDRKFADIGGTVQKQYTSGHYRIANWAEITNAHILPGPAIVTALHQAADQTIAKYNTSVNTEISAEPRPKTGDDDDEDDEDEFDSTAIDSTAVESPMEVEGADERRLSIKAMDRKHSVVSISTTISTRTESISPRPEPDFHPNDAFAIDTPTQLSRLGEVPFLRSLLLLAEMSSEGHLLTPEYSQQCVDIARQNRAFVMGFIAQRSLNKEPEDNFLTMTPGCQLPPPGHVEGEKLGDGLGQQYNTPRKLIFEQGCDIIIVGRGIMKAKDRKAEAERYRVEAWKAYEERIAAKKG</sequence>
<evidence type="ECO:0000256" key="2">
    <source>
        <dbReference type="ARBA" id="ARBA00011018"/>
    </source>
</evidence>
<dbReference type="InterPro" id="IPR001754">
    <property type="entry name" value="OMPdeCOase_dom"/>
</dbReference>
<dbReference type="GO" id="GO:0006207">
    <property type="term" value="P:'de novo' pyrimidine nucleobase biosynthetic process"/>
    <property type="evidence" value="ECO:0007669"/>
    <property type="project" value="InterPro"/>
</dbReference>
<name>A0A6A5X7J8_9PLEO</name>
<feature type="binding site" evidence="11">
    <location>
        <position position="45"/>
    </location>
    <ligand>
        <name>substrate</name>
    </ligand>
</feature>
<dbReference type="RefSeq" id="XP_033377334.1">
    <property type="nucleotide sequence ID" value="XM_033534765.1"/>
</dbReference>
<evidence type="ECO:0000256" key="10">
    <source>
        <dbReference type="PIRSR" id="PIRSR614732-1"/>
    </source>
</evidence>
<feature type="active site" description="For OMPdecase activity" evidence="10">
    <location>
        <position position="100"/>
    </location>
</feature>
<dbReference type="Proteomes" id="UP000799778">
    <property type="component" value="Unassembled WGS sequence"/>
</dbReference>
<dbReference type="PANTHER" id="PTHR32119:SF2">
    <property type="entry name" value="OROTIDINE 5'-PHOSPHATE DECARBOXYLASE"/>
    <property type="match status" value="1"/>
</dbReference>
<dbReference type="FunFam" id="3.20.20.70:FF:000606">
    <property type="match status" value="1"/>
</dbReference>
<feature type="binding site" evidence="11">
    <location>
        <position position="358"/>
    </location>
    <ligand>
        <name>substrate</name>
    </ligand>
</feature>
<dbReference type="PANTHER" id="PTHR32119">
    <property type="entry name" value="OROTIDINE 5'-PHOSPHATE DECARBOXYLASE"/>
    <property type="match status" value="1"/>
</dbReference>
<dbReference type="Pfam" id="PF00215">
    <property type="entry name" value="OMPdecase"/>
    <property type="match status" value="1"/>
</dbReference>
<organism evidence="14 15">
    <name type="scientific">Aaosphaeria arxii CBS 175.79</name>
    <dbReference type="NCBI Taxonomy" id="1450172"/>
    <lineage>
        <taxon>Eukaryota</taxon>
        <taxon>Fungi</taxon>
        <taxon>Dikarya</taxon>
        <taxon>Ascomycota</taxon>
        <taxon>Pezizomycotina</taxon>
        <taxon>Dothideomycetes</taxon>
        <taxon>Pleosporomycetidae</taxon>
        <taxon>Pleosporales</taxon>
        <taxon>Pleosporales incertae sedis</taxon>
        <taxon>Aaosphaeria</taxon>
    </lineage>
</organism>
<dbReference type="InterPro" id="IPR013785">
    <property type="entry name" value="Aldolase_TIM"/>
</dbReference>
<keyword evidence="5" id="KW-0210">Decarboxylase</keyword>
<dbReference type="GO" id="GO:0005829">
    <property type="term" value="C:cytosol"/>
    <property type="evidence" value="ECO:0007669"/>
    <property type="project" value="TreeGrafter"/>
</dbReference>
<evidence type="ECO:0000256" key="8">
    <source>
        <dbReference type="ARBA" id="ARBA00031744"/>
    </source>
</evidence>
<dbReference type="EMBL" id="ML978080">
    <property type="protein sequence ID" value="KAF2008995.1"/>
    <property type="molecule type" value="Genomic_DNA"/>
</dbReference>
<evidence type="ECO:0000256" key="11">
    <source>
        <dbReference type="PIRSR" id="PIRSR614732-2"/>
    </source>
</evidence>
<reference evidence="14" key="1">
    <citation type="journal article" date="2020" name="Stud. Mycol.">
        <title>101 Dothideomycetes genomes: a test case for predicting lifestyles and emergence of pathogens.</title>
        <authorList>
            <person name="Haridas S."/>
            <person name="Albert R."/>
            <person name="Binder M."/>
            <person name="Bloem J."/>
            <person name="Labutti K."/>
            <person name="Salamov A."/>
            <person name="Andreopoulos B."/>
            <person name="Baker S."/>
            <person name="Barry K."/>
            <person name="Bills G."/>
            <person name="Bluhm B."/>
            <person name="Cannon C."/>
            <person name="Castanera R."/>
            <person name="Culley D."/>
            <person name="Daum C."/>
            <person name="Ezra D."/>
            <person name="Gonzalez J."/>
            <person name="Henrissat B."/>
            <person name="Kuo A."/>
            <person name="Liang C."/>
            <person name="Lipzen A."/>
            <person name="Lutzoni F."/>
            <person name="Magnuson J."/>
            <person name="Mondo S."/>
            <person name="Nolan M."/>
            <person name="Ohm R."/>
            <person name="Pangilinan J."/>
            <person name="Park H.-J."/>
            <person name="Ramirez L."/>
            <person name="Alfaro M."/>
            <person name="Sun H."/>
            <person name="Tritt A."/>
            <person name="Yoshinaga Y."/>
            <person name="Zwiers L.-H."/>
            <person name="Turgeon B."/>
            <person name="Goodwin S."/>
            <person name="Spatafora J."/>
            <person name="Crous P."/>
            <person name="Grigoriev I."/>
        </authorList>
    </citation>
    <scope>NUCLEOTIDE SEQUENCE</scope>
    <source>
        <strain evidence="14">CBS 175.79</strain>
    </source>
</reference>
<evidence type="ECO:0000256" key="1">
    <source>
        <dbReference type="ARBA" id="ARBA00004861"/>
    </source>
</evidence>
<feature type="binding site" evidence="11">
    <location>
        <position position="337"/>
    </location>
    <ligand>
        <name>substrate</name>
    </ligand>
</feature>
<feature type="binding site" evidence="11">
    <location>
        <position position="67"/>
    </location>
    <ligand>
        <name>substrate</name>
    </ligand>
</feature>
<keyword evidence="7" id="KW-0456">Lyase</keyword>
<evidence type="ECO:0000256" key="7">
    <source>
        <dbReference type="ARBA" id="ARBA00023239"/>
    </source>
</evidence>
<feature type="domain" description="Orotidine 5'-phosphate decarboxylase" evidence="13">
    <location>
        <begin position="39"/>
        <end position="373"/>
    </location>
</feature>